<protein>
    <recommendedName>
        <fullName evidence="1">RNase H type-1 domain-containing protein</fullName>
    </recommendedName>
</protein>
<dbReference type="GO" id="GO:0003676">
    <property type="term" value="F:nucleic acid binding"/>
    <property type="evidence" value="ECO:0007669"/>
    <property type="project" value="InterPro"/>
</dbReference>
<dbReference type="InterPro" id="IPR002156">
    <property type="entry name" value="RNaseH_domain"/>
</dbReference>
<feature type="domain" description="RNase H type-1" evidence="1">
    <location>
        <begin position="40"/>
        <end position="131"/>
    </location>
</feature>
<dbReference type="Proteomes" id="UP000596661">
    <property type="component" value="Chromosome 6"/>
</dbReference>
<dbReference type="EnsemblPlants" id="evm.model.06.1679">
    <property type="protein sequence ID" value="cds.evm.model.06.1679"/>
    <property type="gene ID" value="evm.TU.06.1679"/>
</dbReference>
<keyword evidence="3" id="KW-1185">Reference proteome</keyword>
<proteinExistence type="predicted"/>
<dbReference type="InterPro" id="IPR012337">
    <property type="entry name" value="RNaseH-like_sf"/>
</dbReference>
<dbReference type="OMA" id="WVKHAIN"/>
<dbReference type="PANTHER" id="PTHR47074:SF11">
    <property type="entry name" value="REVERSE TRANSCRIPTASE-LIKE PROTEIN"/>
    <property type="match status" value="1"/>
</dbReference>
<dbReference type="SUPFAM" id="SSF53098">
    <property type="entry name" value="Ribonuclease H-like"/>
    <property type="match status" value="1"/>
</dbReference>
<sequence length="142" mass="15853">MLDQWKKAQDKTYLSSLSIGTNGDGAELWVKHAINIIRLNVDAALFQEDQSYGFGIVARDASGKVLEAISVYHGGIYPAETIEAMGVKEALSWVKRNSWEDVEVETDSMFTVQAIRNNHTMSSVFGLIVKDLSVFTFLFKKC</sequence>
<dbReference type="InterPro" id="IPR036397">
    <property type="entry name" value="RNaseH_sf"/>
</dbReference>
<reference evidence="2" key="1">
    <citation type="submission" date="2018-11" db="EMBL/GenBank/DDBJ databases">
        <authorList>
            <person name="Grassa J C."/>
        </authorList>
    </citation>
    <scope>NUCLEOTIDE SEQUENCE [LARGE SCALE GENOMIC DNA]</scope>
</reference>
<evidence type="ECO:0000313" key="2">
    <source>
        <dbReference type="EnsemblPlants" id="cds.evm.model.06.1679"/>
    </source>
</evidence>
<reference evidence="2" key="2">
    <citation type="submission" date="2021-03" db="UniProtKB">
        <authorList>
            <consortium name="EnsemblPlants"/>
        </authorList>
    </citation>
    <scope>IDENTIFICATION</scope>
</reference>
<dbReference type="PANTHER" id="PTHR47074">
    <property type="entry name" value="BNAC02G40300D PROTEIN"/>
    <property type="match status" value="1"/>
</dbReference>
<dbReference type="Pfam" id="PF13456">
    <property type="entry name" value="RVT_3"/>
    <property type="match status" value="1"/>
</dbReference>
<dbReference type="CDD" id="cd06222">
    <property type="entry name" value="RNase_H_like"/>
    <property type="match status" value="1"/>
</dbReference>
<dbReference type="AlphaFoldDB" id="A0A803PVI4"/>
<dbReference type="Gene3D" id="3.30.420.10">
    <property type="entry name" value="Ribonuclease H-like superfamily/Ribonuclease H"/>
    <property type="match status" value="1"/>
</dbReference>
<dbReference type="Gramene" id="evm.model.06.1679">
    <property type="protein sequence ID" value="cds.evm.model.06.1679"/>
    <property type="gene ID" value="evm.TU.06.1679"/>
</dbReference>
<dbReference type="InterPro" id="IPR052929">
    <property type="entry name" value="RNase_H-like_EbsB-rel"/>
</dbReference>
<dbReference type="InterPro" id="IPR044730">
    <property type="entry name" value="RNase_H-like_dom_plant"/>
</dbReference>
<evidence type="ECO:0000259" key="1">
    <source>
        <dbReference type="Pfam" id="PF13456"/>
    </source>
</evidence>
<organism evidence="2 3">
    <name type="scientific">Cannabis sativa</name>
    <name type="common">Hemp</name>
    <name type="synonym">Marijuana</name>
    <dbReference type="NCBI Taxonomy" id="3483"/>
    <lineage>
        <taxon>Eukaryota</taxon>
        <taxon>Viridiplantae</taxon>
        <taxon>Streptophyta</taxon>
        <taxon>Embryophyta</taxon>
        <taxon>Tracheophyta</taxon>
        <taxon>Spermatophyta</taxon>
        <taxon>Magnoliopsida</taxon>
        <taxon>eudicotyledons</taxon>
        <taxon>Gunneridae</taxon>
        <taxon>Pentapetalae</taxon>
        <taxon>rosids</taxon>
        <taxon>fabids</taxon>
        <taxon>Rosales</taxon>
        <taxon>Cannabaceae</taxon>
        <taxon>Cannabis</taxon>
    </lineage>
</organism>
<evidence type="ECO:0000313" key="3">
    <source>
        <dbReference type="Proteomes" id="UP000596661"/>
    </source>
</evidence>
<dbReference type="GO" id="GO:0004523">
    <property type="term" value="F:RNA-DNA hybrid ribonuclease activity"/>
    <property type="evidence" value="ECO:0007669"/>
    <property type="project" value="InterPro"/>
</dbReference>
<accession>A0A803PVI4</accession>
<dbReference type="EMBL" id="UZAU01000616">
    <property type="status" value="NOT_ANNOTATED_CDS"/>
    <property type="molecule type" value="Genomic_DNA"/>
</dbReference>
<name>A0A803PVI4_CANSA</name>